<keyword evidence="2" id="KW-1185">Reference proteome</keyword>
<dbReference type="Proteomes" id="UP000007484">
    <property type="component" value="Chromosome"/>
</dbReference>
<dbReference type="AlphaFoldDB" id="F0QSA0"/>
<accession>F0QSA0</accession>
<reference evidence="1 2" key="1">
    <citation type="journal article" date="2011" name="J. Bacteriol.">
        <title>Complete genome sequences of two hemotropic Mycoplasmas, Mycoplasma haemofelis strain Ohio2 and Mycoplasma suis strain Illinois.</title>
        <authorList>
            <person name="Messick J.B."/>
            <person name="Santos A.P."/>
            <person name="Guimaraes A.M."/>
        </authorList>
    </citation>
    <scope>NUCLEOTIDE SEQUENCE [LARGE SCALE GENOMIC DNA]</scope>
    <source>
        <strain evidence="1 2">Illinois</strain>
    </source>
</reference>
<evidence type="ECO:0000313" key="2">
    <source>
        <dbReference type="Proteomes" id="UP000007484"/>
    </source>
</evidence>
<evidence type="ECO:0000313" key="1">
    <source>
        <dbReference type="EMBL" id="ADX98370.1"/>
    </source>
</evidence>
<dbReference type="KEGG" id="mss:MSU_0858"/>
<dbReference type="STRING" id="768700.MSU_0858"/>
<protein>
    <submittedName>
        <fullName evidence="1">Uncharacterized protein</fullName>
    </submittedName>
</protein>
<proteinExistence type="predicted"/>
<dbReference type="RefSeq" id="WP_013609476.1">
    <property type="nucleotide sequence ID" value="NC_015155.1"/>
</dbReference>
<gene>
    <name evidence="1" type="ordered locus">MSU_0858</name>
</gene>
<dbReference type="EMBL" id="CP002525">
    <property type="protein sequence ID" value="ADX98370.1"/>
    <property type="molecule type" value="Genomic_DNA"/>
</dbReference>
<dbReference type="HOGENOM" id="CLU_810913_0_0_14"/>
<organism evidence="1 2">
    <name type="scientific">Mycoplasma suis (strain Illinois)</name>
    <dbReference type="NCBI Taxonomy" id="768700"/>
    <lineage>
        <taxon>Bacteria</taxon>
        <taxon>Bacillati</taxon>
        <taxon>Mycoplasmatota</taxon>
        <taxon>Mollicutes</taxon>
        <taxon>Mycoplasmataceae</taxon>
        <taxon>Mycoplasma</taxon>
    </lineage>
</organism>
<name>F0QSA0_MYCSL</name>
<sequence length="342" mass="40344">MLNSASAPFISLKDYIMNLTPKNESLSLYGKYKFESNFVLPNDFLEVSYNFPNQKVDRLFLKESKSDICHSSSPHLRCTVFENTAIIDFKKDSFFSQKIKNFLSTNFQINLKINPLFKNGKIISPRSFWWLNNSLNKQLIRNKLKKNFFNWKNVSSINVRNNSEKKQDLNILEEVTFQSGKKPFYSYYPLKVYSTNSEDLTFNLPSFYIQDVLKRGDIKSLPKESFSGKISFFNGNNINKPIYIHELKSEDFQLENFSNNYWRYKFTPTLFQNLKEKVKDFTRGSIDLNFEIERLNRKDSVNLTSNFFKSNKGKSEKNITFDPEGFKLDNSTFSQQWIKEEL</sequence>